<feature type="domain" description="Cadherin" evidence="14">
    <location>
        <begin position="456"/>
        <end position="565"/>
    </location>
</feature>
<comment type="caution">
    <text evidence="15">The sequence shown here is derived from an EMBL/GenBank/DDBJ whole genome shotgun (WGS) entry which is preliminary data.</text>
</comment>
<evidence type="ECO:0000256" key="2">
    <source>
        <dbReference type="ARBA" id="ARBA00004251"/>
    </source>
</evidence>
<evidence type="ECO:0000256" key="3">
    <source>
        <dbReference type="ARBA" id="ARBA00022475"/>
    </source>
</evidence>
<dbReference type="PANTHER" id="PTHR24028">
    <property type="entry name" value="CADHERIN-87A"/>
    <property type="match status" value="1"/>
</dbReference>
<reference evidence="15 16" key="1">
    <citation type="submission" date="2024-09" db="EMBL/GenBank/DDBJ databases">
        <title>A chromosome-level genome assembly of Gray's grenadier anchovy, Coilia grayii.</title>
        <authorList>
            <person name="Fu Z."/>
        </authorList>
    </citation>
    <scope>NUCLEOTIDE SEQUENCE [LARGE SCALE GENOMIC DNA]</scope>
    <source>
        <strain evidence="15">G4</strain>
        <tissue evidence="15">Muscle</tissue>
    </source>
</reference>
<evidence type="ECO:0000256" key="5">
    <source>
        <dbReference type="ARBA" id="ARBA00022729"/>
    </source>
</evidence>
<dbReference type="Pfam" id="PF08266">
    <property type="entry name" value="Cadherin_2"/>
    <property type="match status" value="1"/>
</dbReference>
<proteinExistence type="predicted"/>
<keyword evidence="10 13" id="KW-0472">Membrane</keyword>
<dbReference type="PRINTS" id="PR00205">
    <property type="entry name" value="CADHERIN"/>
</dbReference>
<dbReference type="Proteomes" id="UP001591681">
    <property type="component" value="Unassembled WGS sequence"/>
</dbReference>
<protein>
    <recommendedName>
        <fullName evidence="14">Cadherin domain-containing protein</fullName>
    </recommendedName>
</protein>
<evidence type="ECO:0000256" key="12">
    <source>
        <dbReference type="PROSITE-ProRule" id="PRU00043"/>
    </source>
</evidence>
<dbReference type="PANTHER" id="PTHR24028:SF296">
    <property type="entry name" value="PROTOCADHERIN 1 GAMMA 11 PRECURSOR-RELATED"/>
    <property type="match status" value="1"/>
</dbReference>
<evidence type="ECO:0000256" key="1">
    <source>
        <dbReference type="ARBA" id="ARBA00003436"/>
    </source>
</evidence>
<keyword evidence="5" id="KW-0732">Signal</keyword>
<organism evidence="15 16">
    <name type="scientific">Coilia grayii</name>
    <name type="common">Gray's grenadier anchovy</name>
    <dbReference type="NCBI Taxonomy" id="363190"/>
    <lineage>
        <taxon>Eukaryota</taxon>
        <taxon>Metazoa</taxon>
        <taxon>Chordata</taxon>
        <taxon>Craniata</taxon>
        <taxon>Vertebrata</taxon>
        <taxon>Euteleostomi</taxon>
        <taxon>Actinopterygii</taxon>
        <taxon>Neopterygii</taxon>
        <taxon>Teleostei</taxon>
        <taxon>Clupei</taxon>
        <taxon>Clupeiformes</taxon>
        <taxon>Clupeoidei</taxon>
        <taxon>Engraulidae</taxon>
        <taxon>Coilinae</taxon>
        <taxon>Coilia</taxon>
    </lineage>
</organism>
<evidence type="ECO:0000256" key="13">
    <source>
        <dbReference type="SAM" id="Phobius"/>
    </source>
</evidence>
<dbReference type="SMART" id="SM00112">
    <property type="entry name" value="CA"/>
    <property type="match status" value="6"/>
</dbReference>
<evidence type="ECO:0000256" key="11">
    <source>
        <dbReference type="ARBA" id="ARBA00023180"/>
    </source>
</evidence>
<evidence type="ECO:0000256" key="8">
    <source>
        <dbReference type="ARBA" id="ARBA00022889"/>
    </source>
</evidence>
<evidence type="ECO:0000313" key="15">
    <source>
        <dbReference type="EMBL" id="KAL2094522.1"/>
    </source>
</evidence>
<evidence type="ECO:0000256" key="7">
    <source>
        <dbReference type="ARBA" id="ARBA00022837"/>
    </source>
</evidence>
<evidence type="ECO:0000256" key="10">
    <source>
        <dbReference type="ARBA" id="ARBA00023136"/>
    </source>
</evidence>
<keyword evidence="11" id="KW-0325">Glycoprotein</keyword>
<comment type="function">
    <text evidence="1">Potential calcium-dependent cell-adhesion protein. May be involved in the establishment and maintenance of specific neuronal connections in the brain.</text>
</comment>
<evidence type="ECO:0000256" key="6">
    <source>
        <dbReference type="ARBA" id="ARBA00022737"/>
    </source>
</evidence>
<keyword evidence="6" id="KW-0677">Repeat</keyword>
<dbReference type="PROSITE" id="PS50268">
    <property type="entry name" value="CADHERIN_2"/>
    <property type="match status" value="6"/>
</dbReference>
<keyword evidence="4 13" id="KW-0812">Transmembrane</keyword>
<feature type="domain" description="Cadherin" evidence="14">
    <location>
        <begin position="68"/>
        <end position="136"/>
    </location>
</feature>
<keyword evidence="8" id="KW-0130">Cell adhesion</keyword>
<keyword evidence="9 13" id="KW-1133">Transmembrane helix</keyword>
<dbReference type="GO" id="GO:0009653">
    <property type="term" value="P:anatomical structure morphogenesis"/>
    <property type="evidence" value="ECO:0007669"/>
    <property type="project" value="UniProtKB-ARBA"/>
</dbReference>
<dbReference type="FunFam" id="2.60.40.60:FF:000006">
    <property type="entry name" value="Protocadherin alpha 2"/>
    <property type="match status" value="1"/>
</dbReference>
<dbReference type="FunFam" id="2.60.40.60:FF:000129">
    <property type="entry name" value="protocadherin alpha-C2 isoform X1"/>
    <property type="match status" value="1"/>
</dbReference>
<dbReference type="EMBL" id="JBHFQA010000008">
    <property type="protein sequence ID" value="KAL2094522.1"/>
    <property type="molecule type" value="Genomic_DNA"/>
</dbReference>
<dbReference type="FunFam" id="2.60.40.60:FF:000001">
    <property type="entry name" value="Protocadherin alpha 2"/>
    <property type="match status" value="1"/>
</dbReference>
<dbReference type="CDD" id="cd11304">
    <property type="entry name" value="Cadherin_repeat"/>
    <property type="match status" value="6"/>
</dbReference>
<dbReference type="GO" id="GO:0007155">
    <property type="term" value="P:cell adhesion"/>
    <property type="evidence" value="ECO:0007669"/>
    <property type="project" value="UniProtKB-KW"/>
</dbReference>
<dbReference type="InterPro" id="IPR013164">
    <property type="entry name" value="Cadherin_N"/>
</dbReference>
<dbReference type="InterPro" id="IPR050174">
    <property type="entry name" value="Protocadherin/Cadherin-CA"/>
</dbReference>
<feature type="domain" description="Cadherin" evidence="14">
    <location>
        <begin position="137"/>
        <end position="245"/>
    </location>
</feature>
<keyword evidence="7 12" id="KW-0106">Calcium</keyword>
<feature type="transmembrane region" description="Helical" evidence="13">
    <location>
        <begin position="690"/>
        <end position="715"/>
    </location>
</feature>
<sequence length="852" mass="93823">MAIMQVEWKYVLGCRMLEQAFVVFLLFTAAVGQIRYSIPEEMRKGSLVGNIAQDLGLDPTRMKKGGARIVSDESGDFIELNLDKGILVVKDRIDREQLCGQTSPCSLSFELIMLNPMQLHSVTVEILDVNDNAPVFNENEIQLEILESALPGTRILQETATDADVGVNALHGYTLTPTGNFNIKTQTSLSGGKYVEVYLNVALDREKEDSLVLTLTALDGGNPQKSGSMKITILVLDTNDNVPVFTQLMYKTEVIENAGRGTTVTTVSATDADQGSYGLVSYHFSRVFDKKSDPFTIDEHTGVITVAGDIDYEKKRNYELTIQAKDQGGHMDSTKVIIDVIDVNDNEPVIALTSFSSPVSEDSPSGTTVAIINVKDVDSGSNGKVDCFINKNIPFSIQSSLKNYYTLLTDGKLDREKNSEYNITFTAIDKGEPQLAANKTINIKVSDINDNAPVFKQSSYSASIKENNSPGMSFFSVSARDDDWNQNARISYFLIDSEFNGNPISSYISVNADNGALHAVRAFDYEQTKSFEVHIKAQDGGSPPLASNTTLKISVLDENDNAPQILYPVQSSSSVVAEIVPRSADMGYLVTKVVAVDVDSGQNAWLSYKLQKAVERALFEVGVHNGEIRTVRQVTDKDAVKQKLTVIVEDNGQPSRSATVTVNVAVADSFPEVLSEFTDFTRDKDYNDNLTLYLVLALAVVSFLFITCLVVIISVKIYRWRQSRVLYQSNLPVIPYYPPHYADTTGTGTLKHVYNYEVCMTTDSRKSDLKYLRPVSQSLLSVDGGGTDTMTLEQRNNAPSEYSTLVSLHSSTNFGFICYLLFQNSTSVKALPFSTLDIDVGSCPKHVLFPVR</sequence>
<feature type="domain" description="Cadherin" evidence="14">
    <location>
        <begin position="351"/>
        <end position="455"/>
    </location>
</feature>
<dbReference type="Gene3D" id="2.60.40.60">
    <property type="entry name" value="Cadherins"/>
    <property type="match status" value="6"/>
</dbReference>
<evidence type="ECO:0000259" key="14">
    <source>
        <dbReference type="PROSITE" id="PS50268"/>
    </source>
</evidence>
<dbReference type="GO" id="GO:0005509">
    <property type="term" value="F:calcium ion binding"/>
    <property type="evidence" value="ECO:0007669"/>
    <property type="project" value="UniProtKB-UniRule"/>
</dbReference>
<dbReference type="InterPro" id="IPR020894">
    <property type="entry name" value="Cadherin_CS"/>
</dbReference>
<keyword evidence="3" id="KW-1003">Cell membrane</keyword>
<gene>
    <name evidence="15" type="ORF">ACEWY4_009241</name>
</gene>
<dbReference type="FunFam" id="2.60.40.60:FF:000007">
    <property type="entry name" value="Protocadherin alpha 2"/>
    <property type="match status" value="1"/>
</dbReference>
<feature type="domain" description="Cadherin" evidence="14">
    <location>
        <begin position="580"/>
        <end position="677"/>
    </location>
</feature>
<dbReference type="SUPFAM" id="SSF49313">
    <property type="entry name" value="Cadherin-like"/>
    <property type="match status" value="6"/>
</dbReference>
<dbReference type="PROSITE" id="PS00232">
    <property type="entry name" value="CADHERIN_1"/>
    <property type="match status" value="3"/>
</dbReference>
<dbReference type="AlphaFoldDB" id="A0ABD1K5V3"/>
<feature type="domain" description="Cadherin" evidence="14">
    <location>
        <begin position="246"/>
        <end position="350"/>
    </location>
</feature>
<accession>A0ABD1K5V3</accession>
<dbReference type="Pfam" id="PF16492">
    <property type="entry name" value="Cadherin_C_2"/>
    <property type="match status" value="1"/>
</dbReference>
<dbReference type="InterPro" id="IPR032455">
    <property type="entry name" value="Cadherin_C"/>
</dbReference>
<dbReference type="FunFam" id="2.60.40.60:FF:000004">
    <property type="entry name" value="Protocadherin 1 gamma 2"/>
    <property type="match status" value="1"/>
</dbReference>
<dbReference type="GO" id="GO:0005886">
    <property type="term" value="C:plasma membrane"/>
    <property type="evidence" value="ECO:0007669"/>
    <property type="project" value="UniProtKB-SubCell"/>
</dbReference>
<dbReference type="FunFam" id="2.60.40.60:FF:000002">
    <property type="entry name" value="Protocadherin alpha 2"/>
    <property type="match status" value="1"/>
</dbReference>
<comment type="subcellular location">
    <subcellularLocation>
        <location evidence="2">Cell membrane</location>
        <topology evidence="2">Single-pass type I membrane protein</topology>
    </subcellularLocation>
</comment>
<evidence type="ECO:0000256" key="9">
    <source>
        <dbReference type="ARBA" id="ARBA00022989"/>
    </source>
</evidence>
<evidence type="ECO:0000256" key="4">
    <source>
        <dbReference type="ARBA" id="ARBA00022692"/>
    </source>
</evidence>
<dbReference type="InterPro" id="IPR002126">
    <property type="entry name" value="Cadherin-like_dom"/>
</dbReference>
<dbReference type="InterPro" id="IPR015919">
    <property type="entry name" value="Cadherin-like_sf"/>
</dbReference>
<keyword evidence="16" id="KW-1185">Reference proteome</keyword>
<evidence type="ECO:0000313" key="16">
    <source>
        <dbReference type="Proteomes" id="UP001591681"/>
    </source>
</evidence>
<dbReference type="Pfam" id="PF00028">
    <property type="entry name" value="Cadherin"/>
    <property type="match status" value="5"/>
</dbReference>
<name>A0ABD1K5V3_9TELE</name>